<comment type="caution">
    <text evidence="2">The sequence shown here is derived from an EMBL/GenBank/DDBJ whole genome shotgun (WGS) entry which is preliminary data.</text>
</comment>
<proteinExistence type="predicted"/>
<accession>X1GL21</accession>
<keyword evidence="1" id="KW-0472">Membrane</keyword>
<keyword evidence="1" id="KW-1133">Transmembrane helix</keyword>
<reference evidence="2" key="1">
    <citation type="journal article" date="2014" name="Front. Microbiol.">
        <title>High frequency of phylogenetically diverse reductive dehalogenase-homologous genes in deep subseafloor sedimentary metagenomes.</title>
        <authorList>
            <person name="Kawai M."/>
            <person name="Futagami T."/>
            <person name="Toyoda A."/>
            <person name="Takaki Y."/>
            <person name="Nishi S."/>
            <person name="Hori S."/>
            <person name="Arai W."/>
            <person name="Tsubouchi T."/>
            <person name="Morono Y."/>
            <person name="Uchiyama I."/>
            <person name="Ito T."/>
            <person name="Fujiyama A."/>
            <person name="Inagaki F."/>
            <person name="Takami H."/>
        </authorList>
    </citation>
    <scope>NUCLEOTIDE SEQUENCE</scope>
    <source>
        <strain evidence="2">Expedition CK06-06</strain>
    </source>
</reference>
<keyword evidence="1" id="KW-0812">Transmembrane</keyword>
<dbReference type="AlphaFoldDB" id="X1GL21"/>
<organism evidence="2">
    <name type="scientific">marine sediment metagenome</name>
    <dbReference type="NCBI Taxonomy" id="412755"/>
    <lineage>
        <taxon>unclassified sequences</taxon>
        <taxon>metagenomes</taxon>
        <taxon>ecological metagenomes</taxon>
    </lineage>
</organism>
<protein>
    <submittedName>
        <fullName evidence="2">Uncharacterized protein</fullName>
    </submittedName>
</protein>
<name>X1GL21_9ZZZZ</name>
<feature type="transmembrane region" description="Helical" evidence="1">
    <location>
        <begin position="64"/>
        <end position="85"/>
    </location>
</feature>
<evidence type="ECO:0000256" key="1">
    <source>
        <dbReference type="SAM" id="Phobius"/>
    </source>
</evidence>
<evidence type="ECO:0000313" key="2">
    <source>
        <dbReference type="EMBL" id="GAH33703.1"/>
    </source>
</evidence>
<sequence>MSVCIESLDNVKTDLNEKKEEKKEPIIADNLLEAEEKTIETLQLRYEYFNILTPLVTASISGLLFLQTTGLSLIINAVLLYIPIFRKKIKNQEKRSEKNKKKNLEIHETVNAIEEFINLIDSLIFDISILNASGGFDGESQKYIKLIREIIKNSNKIYKTEIKFDISNSD</sequence>
<gene>
    <name evidence="2" type="ORF">S03H2_15482</name>
</gene>
<dbReference type="EMBL" id="BARU01007875">
    <property type="protein sequence ID" value="GAH33703.1"/>
    <property type="molecule type" value="Genomic_DNA"/>
</dbReference>